<proteinExistence type="predicted"/>
<feature type="region of interest" description="Disordered" evidence="2">
    <location>
        <begin position="225"/>
        <end position="246"/>
    </location>
</feature>
<evidence type="ECO:0000256" key="1">
    <source>
        <dbReference type="ARBA" id="ARBA00022729"/>
    </source>
</evidence>
<protein>
    <submittedName>
        <fullName evidence="5">CARDB domain-containing protein</fullName>
    </submittedName>
</protein>
<feature type="region of interest" description="Disordered" evidence="2">
    <location>
        <begin position="126"/>
        <end position="147"/>
    </location>
</feature>
<dbReference type="GO" id="GO:0030115">
    <property type="term" value="C:S-layer"/>
    <property type="evidence" value="ECO:0007669"/>
    <property type="project" value="UniProtKB-SubCell"/>
</dbReference>
<feature type="compositionally biased region" description="Low complexity" evidence="2">
    <location>
        <begin position="225"/>
        <end position="241"/>
    </location>
</feature>
<feature type="region of interest" description="Disordered" evidence="2">
    <location>
        <begin position="665"/>
        <end position="702"/>
    </location>
</feature>
<evidence type="ECO:0000313" key="5">
    <source>
        <dbReference type="EMBL" id="MFC6951837.1"/>
    </source>
</evidence>
<dbReference type="InterPro" id="IPR026371">
    <property type="entry name" value="PGF_CTERM"/>
</dbReference>
<sequence length="730" mass="76040">MPSNRLQTLLVIAVVGLAVLAPLGAATSMGVATDGSTANDATTVGPDETLEDGGEYRVGQTLVSDSWDVDAVELQYREDDSWAFVAQLSVTDGRVRVKTDGLDPGRYRLAADDTDRTVSFRLRAGTTETTVDESTTTAEPTTSTSGTTLVAGGEYQPGQVLVSDSWSVSTVELQYRTDDAWAFVAQLSVTDGTVTVSTDGADPGRYRLVADGTARTVSFRLRAPTTAATTVDDSTTTETSTNDPDEALEDGGTYWMGQTLVDERWNVDTAELQQERDGSWVFVSEIPVDDDTVRVHTANADPGRYRLVADGTARTVSFRLRAQTLDASLNASVLRDHGSAAATTTNVSIRSNRAGYGLAVTSPDLNGSTLRRVLEAGKTVDTDDDGTADAVLIYDVSSNAELTADFRCTGAGNHTLAFTPVDASATANATVTVEAPAIADVYFTEKALRSSNDGVVRIPVGIDRCADRATVVLGSGNEPVSFVATLADPDDDGRAVLRWNTSATQTVDSALAAGNGTTLVDATRRRPDGDTDGAAVNGTYALSLYAGNDTDDVEVDVAAAMTDANADESPAVDIAAVDAPTALATGDDFGVAVTVENAGESAASTTVRLVRDGENVSTKAVDVAADATEVVTFSLRARNDTGTARYRVVAGDANATFEMDVRYRDTTDATTTPTETETVDPTTAATTAGNETASATGTGSSTDATGMPGFGLVAALVAVIGVTLLARTRR</sequence>
<accession>A0ABD5VCN7</accession>
<dbReference type="Pfam" id="PF07705">
    <property type="entry name" value="CARDB"/>
    <property type="match status" value="1"/>
</dbReference>
<feature type="compositionally biased region" description="Low complexity" evidence="2">
    <location>
        <begin position="668"/>
        <end position="702"/>
    </location>
</feature>
<dbReference type="Gene3D" id="2.60.40.10">
    <property type="entry name" value="Immunoglobulins"/>
    <property type="match status" value="1"/>
</dbReference>
<dbReference type="Proteomes" id="UP001596395">
    <property type="component" value="Unassembled WGS sequence"/>
</dbReference>
<reference evidence="5 6" key="1">
    <citation type="journal article" date="2019" name="Int. J. Syst. Evol. Microbiol.">
        <title>The Global Catalogue of Microorganisms (GCM) 10K type strain sequencing project: providing services to taxonomists for standard genome sequencing and annotation.</title>
        <authorList>
            <consortium name="The Broad Institute Genomics Platform"/>
            <consortium name="The Broad Institute Genome Sequencing Center for Infectious Disease"/>
            <person name="Wu L."/>
            <person name="Ma J."/>
        </authorList>
    </citation>
    <scope>NUCLEOTIDE SEQUENCE [LARGE SCALE GENOMIC DNA]</scope>
    <source>
        <strain evidence="5 6">GX26</strain>
    </source>
</reference>
<keyword evidence="3" id="KW-1133">Transmembrane helix</keyword>
<name>A0ABD5VCN7_9EURY</name>
<keyword evidence="1" id="KW-0732">Signal</keyword>
<evidence type="ECO:0000259" key="4">
    <source>
        <dbReference type="Pfam" id="PF07705"/>
    </source>
</evidence>
<organism evidence="5 6">
    <name type="scientific">Halorubellus litoreus</name>
    <dbReference type="NCBI Taxonomy" id="755308"/>
    <lineage>
        <taxon>Archaea</taxon>
        <taxon>Methanobacteriati</taxon>
        <taxon>Methanobacteriota</taxon>
        <taxon>Stenosarchaea group</taxon>
        <taxon>Halobacteria</taxon>
        <taxon>Halobacteriales</taxon>
        <taxon>Halorubellaceae</taxon>
        <taxon>Halorubellus</taxon>
    </lineage>
</organism>
<dbReference type="AlphaFoldDB" id="A0ABD5VCN7"/>
<dbReference type="NCBIfam" id="TIGR04126">
    <property type="entry name" value="PGF_CTERM"/>
    <property type="match status" value="1"/>
</dbReference>
<evidence type="ECO:0000313" key="6">
    <source>
        <dbReference type="Proteomes" id="UP001596395"/>
    </source>
</evidence>
<keyword evidence="6" id="KW-1185">Reference proteome</keyword>
<dbReference type="EMBL" id="JBHSXN010000001">
    <property type="protein sequence ID" value="MFC6951837.1"/>
    <property type="molecule type" value="Genomic_DNA"/>
</dbReference>
<comment type="caution">
    <text evidence="5">The sequence shown here is derived from an EMBL/GenBank/DDBJ whole genome shotgun (WGS) entry which is preliminary data.</text>
</comment>
<dbReference type="InterPro" id="IPR011635">
    <property type="entry name" value="CARDB"/>
</dbReference>
<keyword evidence="3" id="KW-0812">Transmembrane</keyword>
<feature type="domain" description="CARDB" evidence="4">
    <location>
        <begin position="579"/>
        <end position="655"/>
    </location>
</feature>
<evidence type="ECO:0000256" key="2">
    <source>
        <dbReference type="SAM" id="MobiDB-lite"/>
    </source>
</evidence>
<dbReference type="RefSeq" id="WP_336348847.1">
    <property type="nucleotide sequence ID" value="NZ_JAZAQL010000001.1"/>
</dbReference>
<evidence type="ECO:0000256" key="3">
    <source>
        <dbReference type="SAM" id="Phobius"/>
    </source>
</evidence>
<feature type="transmembrane region" description="Helical" evidence="3">
    <location>
        <begin position="707"/>
        <end position="726"/>
    </location>
</feature>
<dbReference type="InterPro" id="IPR013783">
    <property type="entry name" value="Ig-like_fold"/>
</dbReference>
<dbReference type="GO" id="GO:0005886">
    <property type="term" value="C:plasma membrane"/>
    <property type="evidence" value="ECO:0007669"/>
    <property type="project" value="UniProtKB-SubCell"/>
</dbReference>
<gene>
    <name evidence="5" type="ORF">ACFQGB_03085</name>
</gene>
<keyword evidence="3" id="KW-0472">Membrane</keyword>